<dbReference type="Gene3D" id="3.80.10.10">
    <property type="entry name" value="Ribonuclease Inhibitor"/>
    <property type="match status" value="1"/>
</dbReference>
<dbReference type="GeneID" id="18920768"/>
<dbReference type="STRING" id="650164.K5WDJ9"/>
<gene>
    <name evidence="1" type="ORF">PHACADRAFT_92045</name>
</gene>
<dbReference type="KEGG" id="pco:PHACADRAFT_92045"/>
<keyword evidence="2" id="KW-1185">Reference proteome</keyword>
<protein>
    <recommendedName>
        <fullName evidence="3">F-box domain-containing protein</fullName>
    </recommendedName>
</protein>
<dbReference type="InterPro" id="IPR032675">
    <property type="entry name" value="LRR_dom_sf"/>
</dbReference>
<dbReference type="InParanoid" id="K5WDJ9"/>
<evidence type="ECO:0008006" key="3">
    <source>
        <dbReference type="Google" id="ProtNLM"/>
    </source>
</evidence>
<dbReference type="SUPFAM" id="SSF52047">
    <property type="entry name" value="RNI-like"/>
    <property type="match status" value="1"/>
</dbReference>
<dbReference type="RefSeq" id="XP_007394934.1">
    <property type="nucleotide sequence ID" value="XM_007394872.1"/>
</dbReference>
<name>K5WDJ9_PHACS</name>
<sequence length="367" mass="40699">MNLCTNLRTFTCTPNILPALLLPLKQHANLQGVRINATLTVQQANILTSLTKLKSLALDACSWNMVDALPDWTRRMSSNLTTLTLHGIQDLNEPILSDMLPNLPNLTGLYIVGCAKMEHGMILQATRHTPKLENLALTAWDSAALPAVLADLPHLRHLALDTHIAPIVNGLPNTNSPSLWPAMIALTKAWGCPLASITLRLSDKVSLSHSFVVELLNAHGTTLEHVALINVEPAWESVRAIAMKAKRLDRLKMHIPIKDVVIFSTVLGRSKTLQTITDIGDAHTTHGSQAAFLTRDRVRAMMSEVSNLKKLVTSDRIWTVRVSTPLLVDDVDTASQCTKRGDWQKRTLHIKLEKRKTSCSNYWFHSQ</sequence>
<dbReference type="Proteomes" id="UP000008370">
    <property type="component" value="Unassembled WGS sequence"/>
</dbReference>
<evidence type="ECO:0000313" key="2">
    <source>
        <dbReference type="Proteomes" id="UP000008370"/>
    </source>
</evidence>
<dbReference type="EMBL" id="JH930471">
    <property type="protein sequence ID" value="EKM57109.1"/>
    <property type="molecule type" value="Genomic_DNA"/>
</dbReference>
<dbReference type="AlphaFoldDB" id="K5WDJ9"/>
<dbReference type="HOGENOM" id="CLU_046749_0_0_1"/>
<dbReference type="OrthoDB" id="3005567at2759"/>
<proteinExistence type="predicted"/>
<organism evidence="1 2">
    <name type="scientific">Phanerochaete carnosa (strain HHB-10118-sp)</name>
    <name type="common">White-rot fungus</name>
    <name type="synonym">Peniophora carnosa</name>
    <dbReference type="NCBI Taxonomy" id="650164"/>
    <lineage>
        <taxon>Eukaryota</taxon>
        <taxon>Fungi</taxon>
        <taxon>Dikarya</taxon>
        <taxon>Basidiomycota</taxon>
        <taxon>Agaricomycotina</taxon>
        <taxon>Agaricomycetes</taxon>
        <taxon>Polyporales</taxon>
        <taxon>Phanerochaetaceae</taxon>
        <taxon>Phanerochaete</taxon>
    </lineage>
</organism>
<reference evidence="1 2" key="1">
    <citation type="journal article" date="2012" name="BMC Genomics">
        <title>Comparative genomics of the white-rot fungi, Phanerochaete carnosa and P. chrysosporium, to elucidate the genetic basis of the distinct wood types they colonize.</title>
        <authorList>
            <person name="Suzuki H."/>
            <person name="MacDonald J."/>
            <person name="Syed K."/>
            <person name="Salamov A."/>
            <person name="Hori C."/>
            <person name="Aerts A."/>
            <person name="Henrissat B."/>
            <person name="Wiebenga A."/>
            <person name="vanKuyk P.A."/>
            <person name="Barry K."/>
            <person name="Lindquist E."/>
            <person name="LaButti K."/>
            <person name="Lapidus A."/>
            <person name="Lucas S."/>
            <person name="Coutinho P."/>
            <person name="Gong Y."/>
            <person name="Samejima M."/>
            <person name="Mahadevan R."/>
            <person name="Abou-Zaid M."/>
            <person name="de Vries R.P."/>
            <person name="Igarashi K."/>
            <person name="Yadav J.S."/>
            <person name="Grigoriev I.V."/>
            <person name="Master E.R."/>
        </authorList>
    </citation>
    <scope>NUCLEOTIDE SEQUENCE [LARGE SCALE GENOMIC DNA]</scope>
    <source>
        <strain evidence="1 2">HHB-10118-sp</strain>
    </source>
</reference>
<evidence type="ECO:0000313" key="1">
    <source>
        <dbReference type="EMBL" id="EKM57109.1"/>
    </source>
</evidence>
<accession>K5WDJ9</accession>